<dbReference type="Pfam" id="PF12854">
    <property type="entry name" value="PPR_1"/>
    <property type="match status" value="1"/>
</dbReference>
<feature type="repeat" description="PPR" evidence="2">
    <location>
        <begin position="239"/>
        <end position="273"/>
    </location>
</feature>
<dbReference type="InterPro" id="IPR033443">
    <property type="entry name" value="PROP1-like_PPR_dom"/>
</dbReference>
<reference evidence="4" key="1">
    <citation type="submission" date="2021-06" db="EMBL/GenBank/DDBJ databases">
        <authorList>
            <person name="Kallberg Y."/>
            <person name="Tangrot J."/>
            <person name="Rosling A."/>
        </authorList>
    </citation>
    <scope>NUCLEOTIDE SEQUENCE</scope>
    <source>
        <strain evidence="4">87-6 pot B 2015</strain>
    </source>
</reference>
<keyword evidence="1" id="KW-0677">Repeat</keyword>
<feature type="repeat" description="PPR" evidence="2">
    <location>
        <begin position="520"/>
        <end position="554"/>
    </location>
</feature>
<organism evidence="4 5">
    <name type="scientific">Funneliformis mosseae</name>
    <name type="common">Endomycorrhizal fungus</name>
    <name type="synonym">Glomus mosseae</name>
    <dbReference type="NCBI Taxonomy" id="27381"/>
    <lineage>
        <taxon>Eukaryota</taxon>
        <taxon>Fungi</taxon>
        <taxon>Fungi incertae sedis</taxon>
        <taxon>Mucoromycota</taxon>
        <taxon>Glomeromycotina</taxon>
        <taxon>Glomeromycetes</taxon>
        <taxon>Glomerales</taxon>
        <taxon>Glomeraceae</taxon>
        <taxon>Funneliformis</taxon>
    </lineage>
</organism>
<dbReference type="Gene3D" id="1.25.40.10">
    <property type="entry name" value="Tetratricopeptide repeat domain"/>
    <property type="match status" value="4"/>
</dbReference>
<evidence type="ECO:0000313" key="5">
    <source>
        <dbReference type="Proteomes" id="UP000789375"/>
    </source>
</evidence>
<name>A0A9N8VQF6_FUNMO</name>
<keyword evidence="5" id="KW-1185">Reference proteome</keyword>
<dbReference type="Pfam" id="PF17177">
    <property type="entry name" value="PPR_long"/>
    <property type="match status" value="1"/>
</dbReference>
<feature type="repeat" description="PPR" evidence="2">
    <location>
        <begin position="555"/>
        <end position="589"/>
    </location>
</feature>
<dbReference type="InterPro" id="IPR011990">
    <property type="entry name" value="TPR-like_helical_dom_sf"/>
</dbReference>
<feature type="repeat" description="PPR" evidence="2">
    <location>
        <begin position="485"/>
        <end position="519"/>
    </location>
</feature>
<dbReference type="SUPFAM" id="SSF48452">
    <property type="entry name" value="TPR-like"/>
    <property type="match status" value="1"/>
</dbReference>
<protein>
    <submittedName>
        <fullName evidence="4">2784_t:CDS:1</fullName>
    </submittedName>
</protein>
<dbReference type="EMBL" id="CAJVPP010000263">
    <property type="protein sequence ID" value="CAG8462665.1"/>
    <property type="molecule type" value="Genomic_DNA"/>
</dbReference>
<dbReference type="Pfam" id="PF13041">
    <property type="entry name" value="PPR_2"/>
    <property type="match status" value="1"/>
</dbReference>
<dbReference type="PANTHER" id="PTHR47936">
    <property type="entry name" value="PPR_LONG DOMAIN-CONTAINING PROTEIN"/>
    <property type="match status" value="1"/>
</dbReference>
<dbReference type="InterPro" id="IPR002885">
    <property type="entry name" value="PPR_rpt"/>
</dbReference>
<feature type="domain" description="PROP1-like PPR" evidence="3">
    <location>
        <begin position="458"/>
        <end position="589"/>
    </location>
</feature>
<proteinExistence type="predicted"/>
<feature type="repeat" description="PPR" evidence="2">
    <location>
        <begin position="274"/>
        <end position="308"/>
    </location>
</feature>
<dbReference type="AlphaFoldDB" id="A0A9N8VQF6"/>
<evidence type="ECO:0000256" key="2">
    <source>
        <dbReference type="PROSITE-ProRule" id="PRU00708"/>
    </source>
</evidence>
<feature type="repeat" description="PPR" evidence="2">
    <location>
        <begin position="204"/>
        <end position="238"/>
    </location>
</feature>
<dbReference type="PANTHER" id="PTHR47936:SF1">
    <property type="entry name" value="PENTATRICOPEPTIDE REPEAT-CONTAINING PROTEIN GUN1, CHLOROPLASTIC"/>
    <property type="match status" value="1"/>
</dbReference>
<sequence length="665" mass="78101">MNFIITSHRQFSKFTVLNSNSTHVHTNVTNLSYKKDDPYDAKVSKVVHHLEETNGKPNLSDEPPLKGRILGDAKLCSFNERVKIKHSKDSLNYNILTEHLYKFRDDPLKVYEIYTNVLKSGLLNYIKSHHLTLFLHIICHCTNEKRFEWLIRIMRDVHSFNLKNRIPYNVYKRILHKMVELSDHNDSLSEILDAIAEKNAFYGRIDAYRILVNIYCERGDVKKALYILRQIILFGQVPRKGLYSALIHELCKQGKLETAEELLEEFEEYLDTPDIFLFTSLISGYGKKGEINKVKKIFERLLGLGIQPDKELYTTVIFSFLLNGDVHSAYEFYEKILEQDIDHDSYLYASLIYMRAINSDSANARKIFEKMRASGITPTTEVYNHLMYAYSRDNSIDTSQIEDLYLQMLGDRVKPNHYTYEILIDDMCKRHDFSKASKFLGEMQKNTPITKFVLNSIIRHKTLSENIDHAIRLYKQMISVGVEPDLYIYTSIISLATVSSKHSMAIKVFKELLEKGHKPNLYVYSALITSLVKAKKPQMAIRIFQQMVRDNVSLNHVPFTALIQSFVMTKRLEDGKRLYEMMKKLNLKIDRLVYYHFEKLIKRAKHEEELKHLYEDIKSRGLDPKSRDRIYTKGKGPSHWKLKFLIRRRILRQDLYKSLKIKMDK</sequence>
<dbReference type="SUPFAM" id="SSF81901">
    <property type="entry name" value="HCP-like"/>
    <property type="match status" value="1"/>
</dbReference>
<feature type="repeat" description="PPR" evidence="2">
    <location>
        <begin position="344"/>
        <end position="378"/>
    </location>
</feature>
<dbReference type="PROSITE" id="PS51375">
    <property type="entry name" value="PPR"/>
    <property type="match status" value="7"/>
</dbReference>
<evidence type="ECO:0000256" key="1">
    <source>
        <dbReference type="ARBA" id="ARBA00022737"/>
    </source>
</evidence>
<dbReference type="GO" id="GO:0031930">
    <property type="term" value="P:mitochondria-nucleus signaling pathway"/>
    <property type="evidence" value="ECO:0007669"/>
    <property type="project" value="TreeGrafter"/>
</dbReference>
<dbReference type="NCBIfam" id="TIGR00756">
    <property type="entry name" value="PPR"/>
    <property type="match status" value="5"/>
</dbReference>
<dbReference type="Pfam" id="PF01535">
    <property type="entry name" value="PPR"/>
    <property type="match status" value="3"/>
</dbReference>
<gene>
    <name evidence="4" type="ORF">FMOSSE_LOCUS2120</name>
</gene>
<comment type="caution">
    <text evidence="4">The sequence shown here is derived from an EMBL/GenBank/DDBJ whole genome shotgun (WGS) entry which is preliminary data.</text>
</comment>
<dbReference type="Proteomes" id="UP000789375">
    <property type="component" value="Unassembled WGS sequence"/>
</dbReference>
<evidence type="ECO:0000259" key="3">
    <source>
        <dbReference type="Pfam" id="PF17177"/>
    </source>
</evidence>
<accession>A0A9N8VQF6</accession>
<evidence type="ECO:0000313" key="4">
    <source>
        <dbReference type="EMBL" id="CAG8462665.1"/>
    </source>
</evidence>